<gene>
    <name evidence="2" type="ORF">TNIN_437161</name>
</gene>
<organism evidence="2 3">
    <name type="scientific">Trichonephila inaurata madagascariensis</name>
    <dbReference type="NCBI Taxonomy" id="2747483"/>
    <lineage>
        <taxon>Eukaryota</taxon>
        <taxon>Metazoa</taxon>
        <taxon>Ecdysozoa</taxon>
        <taxon>Arthropoda</taxon>
        <taxon>Chelicerata</taxon>
        <taxon>Arachnida</taxon>
        <taxon>Araneae</taxon>
        <taxon>Araneomorphae</taxon>
        <taxon>Entelegynae</taxon>
        <taxon>Araneoidea</taxon>
        <taxon>Nephilidae</taxon>
        <taxon>Trichonephila</taxon>
        <taxon>Trichonephila inaurata</taxon>
    </lineage>
</organism>
<feature type="compositionally biased region" description="Polar residues" evidence="1">
    <location>
        <begin position="34"/>
        <end position="46"/>
    </location>
</feature>
<accession>A0A8X6YTC4</accession>
<protein>
    <submittedName>
        <fullName evidence="2">Uncharacterized protein</fullName>
    </submittedName>
</protein>
<name>A0A8X6YTC4_9ARAC</name>
<dbReference type="OrthoDB" id="6461386at2759"/>
<dbReference type="EMBL" id="BMAV01021332">
    <property type="protein sequence ID" value="GFY75359.1"/>
    <property type="molecule type" value="Genomic_DNA"/>
</dbReference>
<sequence length="92" mass="10225">MLKIFLDKFCYLVCFLDFDEDSGEEIIVQKTPKNKTPQGRISQSMSAKKASFELSGKKAPGKTPQKNNSFIGKKQPTPVAKGMKGNKSVQKK</sequence>
<feature type="region of interest" description="Disordered" evidence="1">
    <location>
        <begin position="33"/>
        <end position="92"/>
    </location>
</feature>
<evidence type="ECO:0000313" key="2">
    <source>
        <dbReference type="EMBL" id="GFY75359.1"/>
    </source>
</evidence>
<evidence type="ECO:0000256" key="1">
    <source>
        <dbReference type="SAM" id="MobiDB-lite"/>
    </source>
</evidence>
<feature type="non-terminal residue" evidence="2">
    <location>
        <position position="92"/>
    </location>
</feature>
<reference evidence="2" key="1">
    <citation type="submission" date="2020-08" db="EMBL/GenBank/DDBJ databases">
        <title>Multicomponent nature underlies the extraordinary mechanical properties of spider dragline silk.</title>
        <authorList>
            <person name="Kono N."/>
            <person name="Nakamura H."/>
            <person name="Mori M."/>
            <person name="Yoshida Y."/>
            <person name="Ohtoshi R."/>
            <person name="Malay A.D."/>
            <person name="Moran D.A.P."/>
            <person name="Tomita M."/>
            <person name="Numata K."/>
            <person name="Arakawa K."/>
        </authorList>
    </citation>
    <scope>NUCLEOTIDE SEQUENCE</scope>
</reference>
<dbReference type="Proteomes" id="UP000886998">
    <property type="component" value="Unassembled WGS sequence"/>
</dbReference>
<keyword evidence="3" id="KW-1185">Reference proteome</keyword>
<comment type="caution">
    <text evidence="2">The sequence shown here is derived from an EMBL/GenBank/DDBJ whole genome shotgun (WGS) entry which is preliminary data.</text>
</comment>
<proteinExistence type="predicted"/>
<evidence type="ECO:0000313" key="3">
    <source>
        <dbReference type="Proteomes" id="UP000886998"/>
    </source>
</evidence>
<dbReference type="AlphaFoldDB" id="A0A8X6YTC4"/>